<feature type="region of interest" description="Disordered" evidence="1">
    <location>
        <begin position="1"/>
        <end position="40"/>
    </location>
</feature>
<evidence type="ECO:0000313" key="3">
    <source>
        <dbReference type="Proteomes" id="UP001152607"/>
    </source>
</evidence>
<dbReference type="EMBL" id="CAOQHR010000010">
    <property type="protein sequence ID" value="CAI6340603.1"/>
    <property type="molecule type" value="Genomic_DNA"/>
</dbReference>
<evidence type="ECO:0000313" key="2">
    <source>
        <dbReference type="EMBL" id="CAI6340603.1"/>
    </source>
</evidence>
<name>A0A9W4UUI4_9PLEO</name>
<proteinExistence type="predicted"/>
<organism evidence="2 3">
    <name type="scientific">Periconia digitata</name>
    <dbReference type="NCBI Taxonomy" id="1303443"/>
    <lineage>
        <taxon>Eukaryota</taxon>
        <taxon>Fungi</taxon>
        <taxon>Dikarya</taxon>
        <taxon>Ascomycota</taxon>
        <taxon>Pezizomycotina</taxon>
        <taxon>Dothideomycetes</taxon>
        <taxon>Pleosporomycetidae</taxon>
        <taxon>Pleosporales</taxon>
        <taxon>Massarineae</taxon>
        <taxon>Periconiaceae</taxon>
        <taxon>Periconia</taxon>
    </lineage>
</organism>
<dbReference type="Proteomes" id="UP001152607">
    <property type="component" value="Unassembled WGS sequence"/>
</dbReference>
<reference evidence="2" key="1">
    <citation type="submission" date="2023-01" db="EMBL/GenBank/DDBJ databases">
        <authorList>
            <person name="Van Ghelder C."/>
            <person name="Rancurel C."/>
        </authorList>
    </citation>
    <scope>NUCLEOTIDE SEQUENCE</scope>
    <source>
        <strain evidence="2">CNCM I-4278</strain>
    </source>
</reference>
<accession>A0A9W4UUI4</accession>
<evidence type="ECO:0000256" key="1">
    <source>
        <dbReference type="SAM" id="MobiDB-lite"/>
    </source>
</evidence>
<gene>
    <name evidence="2" type="ORF">PDIGIT_LOCUS13784</name>
</gene>
<comment type="caution">
    <text evidence="2">The sequence shown here is derived from an EMBL/GenBank/DDBJ whole genome shotgun (WGS) entry which is preliminary data.</text>
</comment>
<keyword evidence="3" id="KW-1185">Reference proteome</keyword>
<sequence>MKPKGPLAGCSLAPSSSTRKRTGRPCRLTSVPGPRRARPSSASCCWPLLPLYPYPYPYPYLAVHCVAATAIASHLSARVLPNLLTHSSRHDNQTEPSSYLCATHHAMTRHGIDEIDSATTTTTIITPCWLSDDDDAAAGTPAWGPRRGLLQSLALFFFILREALRRQQGSTQTPDTQGIVKTLVGSAFILGKHVPSRYQETSLAFHPPSRQRCLSTMHRLCSCPTHGPTVCHRLSHST</sequence>
<protein>
    <submittedName>
        <fullName evidence="2">Uncharacterized protein</fullName>
    </submittedName>
</protein>
<dbReference type="AlphaFoldDB" id="A0A9W4UUI4"/>